<protein>
    <submittedName>
        <fullName evidence="1">Uncharacterized protein</fullName>
    </submittedName>
</protein>
<sequence>MSRAYMAVTTLLSSFSSPVFTFSPFPQQKSSRMDRSTSLTLRICTLNLFWPLDLRPGEVGSSTSRVKLINDRG</sequence>
<evidence type="ECO:0000313" key="2">
    <source>
        <dbReference type="Proteomes" id="UP000027361"/>
    </source>
</evidence>
<gene>
    <name evidence="1" type="ORF">K437DRAFT_96855</name>
</gene>
<comment type="caution">
    <text evidence="1">The sequence shown here is derived from an EMBL/GenBank/DDBJ whole genome shotgun (WGS) entry which is preliminary data.</text>
</comment>
<proteinExistence type="predicted"/>
<dbReference type="EMBL" id="JMSN01000003">
    <property type="protein sequence ID" value="KDN53260.1"/>
    <property type="molecule type" value="Genomic_DNA"/>
</dbReference>
<dbReference type="AlphaFoldDB" id="A0A066WRH0"/>
<dbReference type="Proteomes" id="UP000027361">
    <property type="component" value="Unassembled WGS sequence"/>
</dbReference>
<reference evidence="1 2" key="1">
    <citation type="submission" date="2014-05" db="EMBL/GenBank/DDBJ databases">
        <title>Draft genome sequence of a rare smut relative, Tilletiaria anomala UBC 951.</title>
        <authorList>
            <consortium name="DOE Joint Genome Institute"/>
            <person name="Toome M."/>
            <person name="Kuo A."/>
            <person name="Henrissat B."/>
            <person name="Lipzen A."/>
            <person name="Tritt A."/>
            <person name="Yoshinaga Y."/>
            <person name="Zane M."/>
            <person name="Barry K."/>
            <person name="Grigoriev I.V."/>
            <person name="Spatafora J.W."/>
            <person name="Aimea M.C."/>
        </authorList>
    </citation>
    <scope>NUCLEOTIDE SEQUENCE [LARGE SCALE GENOMIC DNA]</scope>
    <source>
        <strain evidence="1 2">UBC 951</strain>
    </source>
</reference>
<dbReference type="InParanoid" id="A0A066WRH0"/>
<dbReference type="HOGENOM" id="CLU_2706545_0_0_1"/>
<dbReference type="GeneID" id="25267975"/>
<accession>A0A066WRH0</accession>
<name>A0A066WRH0_TILAU</name>
<evidence type="ECO:0000313" key="1">
    <source>
        <dbReference type="EMBL" id="KDN53260.1"/>
    </source>
</evidence>
<dbReference type="RefSeq" id="XP_013246099.1">
    <property type="nucleotide sequence ID" value="XM_013390645.1"/>
</dbReference>
<keyword evidence="2" id="KW-1185">Reference proteome</keyword>
<organism evidence="1 2">
    <name type="scientific">Tilletiaria anomala (strain ATCC 24038 / CBS 436.72 / UBC 951)</name>
    <dbReference type="NCBI Taxonomy" id="1037660"/>
    <lineage>
        <taxon>Eukaryota</taxon>
        <taxon>Fungi</taxon>
        <taxon>Dikarya</taxon>
        <taxon>Basidiomycota</taxon>
        <taxon>Ustilaginomycotina</taxon>
        <taxon>Exobasidiomycetes</taxon>
        <taxon>Georgefischeriales</taxon>
        <taxon>Tilletiariaceae</taxon>
        <taxon>Tilletiaria</taxon>
    </lineage>
</organism>